<protein>
    <submittedName>
        <fullName evidence="1">Uncharacterized protein</fullName>
    </submittedName>
</protein>
<accession>T1XCR1</accession>
<evidence type="ECO:0000313" key="2">
    <source>
        <dbReference type="Proteomes" id="UP000016223"/>
    </source>
</evidence>
<dbReference type="EMBL" id="CP003911">
    <property type="protein sequence ID" value="AGU50353.1"/>
    <property type="molecule type" value="Genomic_DNA"/>
</dbReference>
<reference evidence="1 2" key="1">
    <citation type="submission" date="2012-10" db="EMBL/GenBank/DDBJ databases">
        <title>Genome sequence of Variovorax paradoxus B4.</title>
        <authorList>
            <person name="Schuldes J."/>
            <person name="Brandt U."/>
            <person name="Hiessl S."/>
            <person name="Wuebbeler J.H."/>
            <person name="Thuermer A."/>
            <person name="Steinbuechel A."/>
            <person name="Daniel R."/>
        </authorList>
    </citation>
    <scope>NUCLEOTIDE SEQUENCE [LARGE SCALE GENOMIC DNA]</scope>
    <source>
        <strain evidence="1 2">B4</strain>
    </source>
</reference>
<dbReference type="RefSeq" id="WP_021007823.1">
    <property type="nucleotide sequence ID" value="NC_022247.1"/>
</dbReference>
<dbReference type="KEGG" id="vpd:VAPA_1c32670"/>
<dbReference type="AlphaFoldDB" id="T1XCR1"/>
<sequence length="143" mass="15631">MTATIETLQIAKHGLPLLIVTKESNDMGMCGIEISAVRPVASEGTESVTQIVRLGIQLGQVRDPEVRGDAYRAMIAAGKEAVRHFVGVEADRCKHPADQIDARSLEPTQLQAWLSLGFYRDLVKVPGASEATRDIGPEYNFIR</sequence>
<evidence type="ECO:0000313" key="1">
    <source>
        <dbReference type="EMBL" id="AGU50353.1"/>
    </source>
</evidence>
<gene>
    <name evidence="1" type="ORF">VAPA_1c32670</name>
</gene>
<proteinExistence type="predicted"/>
<name>T1XCR1_VARPD</name>
<dbReference type="Proteomes" id="UP000016223">
    <property type="component" value="Chromosome 1"/>
</dbReference>
<dbReference type="HOGENOM" id="CLU_1805363_0_0_4"/>
<organism evidence="1 2">
    <name type="scientific">Variovorax paradoxus B4</name>
    <dbReference type="NCBI Taxonomy" id="1246301"/>
    <lineage>
        <taxon>Bacteria</taxon>
        <taxon>Pseudomonadati</taxon>
        <taxon>Pseudomonadota</taxon>
        <taxon>Betaproteobacteria</taxon>
        <taxon>Burkholderiales</taxon>
        <taxon>Comamonadaceae</taxon>
        <taxon>Variovorax</taxon>
    </lineage>
</organism>